<name>A0A395LUY1_9BACT</name>
<sequence>MSYRLTAALLCIVFLFVHNLLSAQEPKVILFLGNSLSAGFGVDPSQAFPALIQKKIEEKKLNYKVINAGLSGETSAGGLRRIDWLLKQKVDILVLELGGNDGLRGISVETMQSNLQAIIDRAKAKYPNIKIVIAGMQAPPNLGAEYTSAFKAVFPELAKKNRAALIPFLLEGVGGNPKLNLPDGIHPTAEGHKIIAETVWKTLEPILMAQNETSGKK</sequence>
<dbReference type="AlphaFoldDB" id="A0A395LUY1"/>
<accession>A0A395LUY1</accession>
<dbReference type="SUPFAM" id="SSF52266">
    <property type="entry name" value="SGNH hydrolase"/>
    <property type="match status" value="1"/>
</dbReference>
<dbReference type="CDD" id="cd01822">
    <property type="entry name" value="Lysophospholipase_L1_like"/>
    <property type="match status" value="1"/>
</dbReference>
<dbReference type="InterPro" id="IPR036514">
    <property type="entry name" value="SGNH_hydro_sf"/>
</dbReference>
<dbReference type="EMBL" id="PHFL01000080">
    <property type="protein sequence ID" value="RFM22720.1"/>
    <property type="molecule type" value="Genomic_DNA"/>
</dbReference>
<dbReference type="InterPro" id="IPR051532">
    <property type="entry name" value="Ester_Hydrolysis_Enzymes"/>
</dbReference>
<evidence type="ECO:0000313" key="2">
    <source>
        <dbReference type="EMBL" id="RFM22720.1"/>
    </source>
</evidence>
<dbReference type="Pfam" id="PF13472">
    <property type="entry name" value="Lipase_GDSL_2"/>
    <property type="match status" value="1"/>
</dbReference>
<organism evidence="2 3">
    <name type="scientific">Candidatus Thermochlorobacter aerophilus</name>
    <dbReference type="NCBI Taxonomy" id="1868324"/>
    <lineage>
        <taxon>Bacteria</taxon>
        <taxon>Pseudomonadati</taxon>
        <taxon>Chlorobiota</taxon>
        <taxon>Chlorobiia</taxon>
        <taxon>Chlorobiales</taxon>
        <taxon>Candidatus Thermochlorobacteriaceae</taxon>
        <taxon>Candidatus Thermochlorobacter</taxon>
    </lineage>
</organism>
<feature type="domain" description="SGNH hydrolase-type esterase" evidence="1">
    <location>
        <begin position="31"/>
        <end position="194"/>
    </location>
</feature>
<evidence type="ECO:0000313" key="3">
    <source>
        <dbReference type="Proteomes" id="UP000266389"/>
    </source>
</evidence>
<dbReference type="PANTHER" id="PTHR30383:SF24">
    <property type="entry name" value="THIOESTERASE 1_PROTEASE 1_LYSOPHOSPHOLIPASE L1"/>
    <property type="match status" value="1"/>
</dbReference>
<dbReference type="Gene3D" id="3.40.50.1110">
    <property type="entry name" value="SGNH hydrolase"/>
    <property type="match status" value="1"/>
</dbReference>
<reference evidence="2 3" key="1">
    <citation type="journal article" date="2011" name="ISME J.">
        <title>Community ecology of hot spring cyanobacterial mats: predominant populations and their functional potential.</title>
        <authorList>
            <person name="Klatt C.G."/>
            <person name="Wood J.M."/>
            <person name="Rusch D.B."/>
            <person name="Bateson M.M."/>
            <person name="Hamamura N."/>
            <person name="Heidelberg J.F."/>
            <person name="Grossman A.R."/>
            <person name="Bhaya D."/>
            <person name="Cohan F.M."/>
            <person name="Kuhl M."/>
            <person name="Bryant D.A."/>
            <person name="Ward D.M."/>
        </authorList>
    </citation>
    <scope>NUCLEOTIDE SEQUENCE [LARGE SCALE GENOMIC DNA]</scope>
    <source>
        <strain evidence="2">OS</strain>
    </source>
</reference>
<comment type="caution">
    <text evidence="2">The sequence shown here is derived from an EMBL/GenBank/DDBJ whole genome shotgun (WGS) entry which is preliminary data.</text>
</comment>
<dbReference type="GO" id="GO:0004622">
    <property type="term" value="F:phosphatidylcholine lysophospholipase activity"/>
    <property type="evidence" value="ECO:0007669"/>
    <property type="project" value="TreeGrafter"/>
</dbReference>
<dbReference type="Proteomes" id="UP000266389">
    <property type="component" value="Unassembled WGS sequence"/>
</dbReference>
<dbReference type="PANTHER" id="PTHR30383">
    <property type="entry name" value="THIOESTERASE 1/PROTEASE 1/LYSOPHOSPHOLIPASE L1"/>
    <property type="match status" value="1"/>
</dbReference>
<dbReference type="InterPro" id="IPR013830">
    <property type="entry name" value="SGNH_hydro"/>
</dbReference>
<gene>
    <name evidence="2" type="ORF">D0433_14735</name>
</gene>
<proteinExistence type="predicted"/>
<protein>
    <submittedName>
        <fullName evidence="2">Arylesterase</fullName>
    </submittedName>
</protein>
<evidence type="ECO:0000259" key="1">
    <source>
        <dbReference type="Pfam" id="PF13472"/>
    </source>
</evidence>